<dbReference type="SUPFAM" id="SSF82153">
    <property type="entry name" value="FAS1 domain"/>
    <property type="match status" value="1"/>
</dbReference>
<keyword evidence="4" id="KW-0732">Signal</keyword>
<dbReference type="EMBL" id="JBJKBG010000007">
    <property type="protein sequence ID" value="KAL3729642.1"/>
    <property type="molecule type" value="Genomic_DNA"/>
</dbReference>
<dbReference type="PANTHER" id="PTHR33985">
    <property type="entry name" value="OS02G0491300 PROTEIN-RELATED"/>
    <property type="match status" value="1"/>
</dbReference>
<feature type="compositionally biased region" description="Acidic residues" evidence="3">
    <location>
        <begin position="306"/>
        <end position="334"/>
    </location>
</feature>
<protein>
    <recommendedName>
        <fullName evidence="5">FAS1 domain-containing protein</fullName>
    </recommendedName>
</protein>
<evidence type="ECO:0000256" key="1">
    <source>
        <dbReference type="ARBA" id="ARBA00007843"/>
    </source>
</evidence>
<evidence type="ECO:0000256" key="4">
    <source>
        <dbReference type="SAM" id="SignalP"/>
    </source>
</evidence>
<feature type="compositionally biased region" description="Polar residues" evidence="3">
    <location>
        <begin position="223"/>
        <end position="232"/>
    </location>
</feature>
<feature type="domain" description="FAS1" evidence="5">
    <location>
        <begin position="79"/>
        <end position="183"/>
    </location>
</feature>
<keyword evidence="2" id="KW-0325">Glycoprotein</keyword>
<proteinExistence type="inferred from homology"/>
<dbReference type="PANTHER" id="PTHR33985:SF15">
    <property type="entry name" value="FASCICLIN-LIKE ARABINOGALACTAN PROTEIN 19"/>
    <property type="match status" value="1"/>
</dbReference>
<accession>A0ABD3JSU4</accession>
<keyword evidence="7" id="KW-1185">Reference proteome</keyword>
<evidence type="ECO:0000313" key="6">
    <source>
        <dbReference type="EMBL" id="KAL3729642.1"/>
    </source>
</evidence>
<dbReference type="InterPro" id="IPR036378">
    <property type="entry name" value="FAS1_dom_sf"/>
</dbReference>
<keyword evidence="2" id="KW-0654">Proteoglycan</keyword>
<dbReference type="AlphaFoldDB" id="A0ABD3JSU4"/>
<evidence type="ECO:0000259" key="5">
    <source>
        <dbReference type="SMART" id="SM00554"/>
    </source>
</evidence>
<name>A0ABD3JSU4_EUCGL</name>
<sequence length="334" mass="34767">MAPPPAAAADRRRGAAALALLLGTLALALLGLPDGAACVPVEDLDAALAALRSRGYGLAANAVAASDLRLDLLSAASATLFAPVDSALFALGMALPAPAYLSALRSHAVPRRLSAADLRRVLSSSSSGPAVVVPTFLPSRSLRVTAGRHPDEIAVDGVEVAALGVFYGRDVAVHGLRGALSLRSQPTDGGALPPVLRRHSGSIFVRVPKVAPPSSHVNDRSGQRSANLTDSSPPERQESYPPSPEIRPLSAPLPAPAEISSVARVGEDGDSDWRGRYGLPADPAPTMMPLFDDGVGEGEGSLEISEPFDDEETMPADEFFDDDDEFWDEDPLPP</sequence>
<dbReference type="InterPro" id="IPR000782">
    <property type="entry name" value="FAS1_domain"/>
</dbReference>
<dbReference type="Gene3D" id="2.30.180.10">
    <property type="entry name" value="FAS1 domain"/>
    <property type="match status" value="1"/>
</dbReference>
<organism evidence="6 7">
    <name type="scientific">Eucalyptus globulus</name>
    <name type="common">Tasmanian blue gum</name>
    <dbReference type="NCBI Taxonomy" id="34317"/>
    <lineage>
        <taxon>Eukaryota</taxon>
        <taxon>Viridiplantae</taxon>
        <taxon>Streptophyta</taxon>
        <taxon>Embryophyta</taxon>
        <taxon>Tracheophyta</taxon>
        <taxon>Spermatophyta</taxon>
        <taxon>Magnoliopsida</taxon>
        <taxon>eudicotyledons</taxon>
        <taxon>Gunneridae</taxon>
        <taxon>Pentapetalae</taxon>
        <taxon>rosids</taxon>
        <taxon>malvids</taxon>
        <taxon>Myrtales</taxon>
        <taxon>Myrtaceae</taxon>
        <taxon>Myrtoideae</taxon>
        <taxon>Eucalypteae</taxon>
        <taxon>Eucalyptus</taxon>
    </lineage>
</organism>
<evidence type="ECO:0000256" key="3">
    <source>
        <dbReference type="SAM" id="MobiDB-lite"/>
    </source>
</evidence>
<dbReference type="SMART" id="SM00554">
    <property type="entry name" value="FAS1"/>
    <property type="match status" value="1"/>
</dbReference>
<feature type="region of interest" description="Disordered" evidence="3">
    <location>
        <begin position="207"/>
        <end position="334"/>
    </location>
</feature>
<reference evidence="6 7" key="1">
    <citation type="submission" date="2024-11" db="EMBL/GenBank/DDBJ databases">
        <title>Chromosome-level genome assembly of Eucalyptus globulus Labill. provides insights into its genome evolution.</title>
        <authorList>
            <person name="Li X."/>
        </authorList>
    </citation>
    <scope>NUCLEOTIDE SEQUENCE [LARGE SCALE GENOMIC DNA]</scope>
    <source>
        <strain evidence="6">CL2024</strain>
        <tissue evidence="6">Fresh tender leaves</tissue>
    </source>
</reference>
<feature type="compositionally biased region" description="Pro residues" evidence="3">
    <location>
        <begin position="241"/>
        <end position="255"/>
    </location>
</feature>
<feature type="compositionally biased region" description="Basic and acidic residues" evidence="3">
    <location>
        <begin position="265"/>
        <end position="275"/>
    </location>
</feature>
<feature type="chain" id="PRO_5044795072" description="FAS1 domain-containing protein" evidence="4">
    <location>
        <begin position="39"/>
        <end position="334"/>
    </location>
</feature>
<comment type="caution">
    <text evidence="6">The sequence shown here is derived from an EMBL/GenBank/DDBJ whole genome shotgun (WGS) entry which is preliminary data.</text>
</comment>
<evidence type="ECO:0000256" key="2">
    <source>
        <dbReference type="ARBA" id="ARBA00022974"/>
    </source>
</evidence>
<gene>
    <name evidence="6" type="ORF">ACJRO7_026727</name>
</gene>
<evidence type="ECO:0000313" key="7">
    <source>
        <dbReference type="Proteomes" id="UP001634007"/>
    </source>
</evidence>
<feature type="signal peptide" evidence="4">
    <location>
        <begin position="1"/>
        <end position="38"/>
    </location>
</feature>
<dbReference type="Proteomes" id="UP001634007">
    <property type="component" value="Unassembled WGS sequence"/>
</dbReference>
<dbReference type="InterPro" id="IPR052806">
    <property type="entry name" value="Fasciclin-like_AGP"/>
</dbReference>
<comment type="similarity">
    <text evidence="1">Belongs to the fasciclin-like AGP family.</text>
</comment>